<dbReference type="Proteomes" id="UP000223559">
    <property type="component" value="Chromosome"/>
</dbReference>
<name>A0A2D1KK33_9LACO</name>
<dbReference type="OrthoDB" id="9769191at2"/>
<gene>
    <name evidence="8" type="ORF">LC20004_00450</name>
</gene>
<evidence type="ECO:0000256" key="2">
    <source>
        <dbReference type="ARBA" id="ARBA00004651"/>
    </source>
</evidence>
<dbReference type="NCBIfam" id="TIGR00830">
    <property type="entry name" value="PTBA"/>
    <property type="match status" value="1"/>
</dbReference>
<dbReference type="GO" id="GO:0016301">
    <property type="term" value="F:kinase activity"/>
    <property type="evidence" value="ECO:0007669"/>
    <property type="project" value="UniProtKB-KW"/>
</dbReference>
<keyword evidence="6" id="KW-0598">Phosphotransferase system</keyword>
<sequence>MFKLFGKKTPIESFVAPVTGQLIPLTNVDDEVFSQKIMGEGFGVRPSEDEIHSPVSGVVKSIFPTKHAVGITTENGLEVLVHMGLDTVELEGVPFSELVEEGDKIKADQPLMQMDLKKVEEMGKQTTVVVVITNSDKLQDTPIITMQTITHGDSVGQFNLHK</sequence>
<evidence type="ECO:0000256" key="5">
    <source>
        <dbReference type="ARBA" id="ARBA00022679"/>
    </source>
</evidence>
<dbReference type="PROSITE" id="PS00371">
    <property type="entry name" value="PTS_EIIA_TYPE_1_HIS"/>
    <property type="match status" value="1"/>
</dbReference>
<dbReference type="AlphaFoldDB" id="A0A2D1KK33"/>
<evidence type="ECO:0000256" key="4">
    <source>
        <dbReference type="ARBA" id="ARBA00022597"/>
    </source>
</evidence>
<dbReference type="PANTHER" id="PTHR45008:SF1">
    <property type="entry name" value="PTS SYSTEM GLUCOSE-SPECIFIC EIIA COMPONENT"/>
    <property type="match status" value="1"/>
</dbReference>
<dbReference type="FunFam" id="2.70.70.10:FF:000001">
    <property type="entry name" value="PTS system glucose-specific IIA component"/>
    <property type="match status" value="1"/>
</dbReference>
<dbReference type="SUPFAM" id="SSF51261">
    <property type="entry name" value="Duplicated hybrid motif"/>
    <property type="match status" value="1"/>
</dbReference>
<evidence type="ECO:0000256" key="1">
    <source>
        <dbReference type="ARBA" id="ARBA00004496"/>
    </source>
</evidence>
<dbReference type="GO" id="GO:0005886">
    <property type="term" value="C:plasma membrane"/>
    <property type="evidence" value="ECO:0007669"/>
    <property type="project" value="UniProtKB-SubCell"/>
</dbReference>
<reference evidence="8 9" key="1">
    <citation type="submission" date="2016-10" db="EMBL/GenBank/DDBJ databases">
        <title>The whole genome sequencing and assembly of L. cotyniformis subsp. torquens DSM 20004 strain.</title>
        <authorList>
            <person name="Park M.-K."/>
            <person name="Lee Y.-J."/>
            <person name="Yi H."/>
            <person name="Bahn Y.-S."/>
            <person name="Kim J.F."/>
            <person name="Lee D.-W."/>
        </authorList>
    </citation>
    <scope>NUCLEOTIDE SEQUENCE [LARGE SCALE GENOMIC DNA]</scope>
    <source>
        <strain evidence="8 9">DSM 20004</strain>
    </source>
</reference>
<protein>
    <submittedName>
        <fullName evidence="8">PTS glucose transporter subunit IIABC</fullName>
    </submittedName>
</protein>
<evidence type="ECO:0000256" key="3">
    <source>
        <dbReference type="ARBA" id="ARBA00022448"/>
    </source>
</evidence>
<keyword evidence="9" id="KW-1185">Reference proteome</keyword>
<dbReference type="PROSITE" id="PS51093">
    <property type="entry name" value="PTS_EIIA_TYPE_1"/>
    <property type="match status" value="1"/>
</dbReference>
<evidence type="ECO:0000313" key="9">
    <source>
        <dbReference type="Proteomes" id="UP000223559"/>
    </source>
</evidence>
<evidence type="ECO:0000256" key="7">
    <source>
        <dbReference type="ARBA" id="ARBA00022777"/>
    </source>
</evidence>
<dbReference type="PANTHER" id="PTHR45008">
    <property type="entry name" value="PTS SYSTEM GLUCOSE-SPECIFIC EIIA COMPONENT"/>
    <property type="match status" value="1"/>
</dbReference>
<dbReference type="InterPro" id="IPR050890">
    <property type="entry name" value="PTS_EIIA_component"/>
</dbReference>
<comment type="subcellular location">
    <subcellularLocation>
        <location evidence="2">Cell membrane</location>
        <topology evidence="2">Multi-pass membrane protein</topology>
    </subcellularLocation>
    <subcellularLocation>
        <location evidence="1">Cytoplasm</location>
    </subcellularLocation>
</comment>
<evidence type="ECO:0000313" key="8">
    <source>
        <dbReference type="EMBL" id="ATO42478.1"/>
    </source>
</evidence>
<organism evidence="8 9">
    <name type="scientific">Loigolactobacillus coryniformis subsp. torquens DSM 20004 = KCTC 3535</name>
    <dbReference type="NCBI Taxonomy" id="1423822"/>
    <lineage>
        <taxon>Bacteria</taxon>
        <taxon>Bacillati</taxon>
        <taxon>Bacillota</taxon>
        <taxon>Bacilli</taxon>
        <taxon>Lactobacillales</taxon>
        <taxon>Lactobacillaceae</taxon>
        <taxon>Loigolactobacillus</taxon>
    </lineage>
</organism>
<accession>A0A2D1KK33</accession>
<keyword evidence="4 8" id="KW-0762">Sugar transport</keyword>
<keyword evidence="3" id="KW-0813">Transport</keyword>
<keyword evidence="7" id="KW-0418">Kinase</keyword>
<dbReference type="InterPro" id="IPR001127">
    <property type="entry name" value="PTS_EIIA_1_perm"/>
</dbReference>
<dbReference type="KEGG" id="lcy:LC20004_00450"/>
<dbReference type="InterPro" id="IPR011055">
    <property type="entry name" value="Dup_hybrid_motif"/>
</dbReference>
<dbReference type="Pfam" id="PF00358">
    <property type="entry name" value="PTS_EIIA_1"/>
    <property type="match status" value="1"/>
</dbReference>
<dbReference type="GO" id="GO:0009401">
    <property type="term" value="P:phosphoenolpyruvate-dependent sugar phosphotransferase system"/>
    <property type="evidence" value="ECO:0007669"/>
    <property type="project" value="UniProtKB-KW"/>
</dbReference>
<proteinExistence type="predicted"/>
<dbReference type="EMBL" id="CP017697">
    <property type="protein sequence ID" value="ATO42478.1"/>
    <property type="molecule type" value="Genomic_DNA"/>
</dbReference>
<dbReference type="GO" id="GO:0005737">
    <property type="term" value="C:cytoplasm"/>
    <property type="evidence" value="ECO:0007669"/>
    <property type="project" value="UniProtKB-SubCell"/>
</dbReference>
<keyword evidence="5" id="KW-0808">Transferase</keyword>
<evidence type="ECO:0000256" key="6">
    <source>
        <dbReference type="ARBA" id="ARBA00022683"/>
    </source>
</evidence>
<dbReference type="Gene3D" id="2.70.70.10">
    <property type="entry name" value="Glucose Permease (Domain IIA)"/>
    <property type="match status" value="1"/>
</dbReference>
<dbReference type="RefSeq" id="WP_003678176.1">
    <property type="nucleotide sequence ID" value="NZ_AEOS01000299.1"/>
</dbReference>